<feature type="domain" description="Galectin" evidence="16">
    <location>
        <begin position="167"/>
        <end position="356"/>
    </location>
</feature>
<dbReference type="PROSITE" id="PS50089">
    <property type="entry name" value="ZF_RING_2"/>
    <property type="match status" value="1"/>
</dbReference>
<keyword evidence="12" id="KW-0464">Manganese</keyword>
<feature type="domain" description="RING-type" evidence="15">
    <location>
        <begin position="760"/>
        <end position="801"/>
    </location>
</feature>
<comment type="subcellular location">
    <subcellularLocation>
        <location evidence="2">Golgi apparatus membrane</location>
        <topology evidence="2">Single-pass type II membrane protein</topology>
    </subcellularLocation>
</comment>
<evidence type="ECO:0000256" key="9">
    <source>
        <dbReference type="ARBA" id="ARBA00022989"/>
    </source>
</evidence>
<dbReference type="InterPro" id="IPR001841">
    <property type="entry name" value="Znf_RING"/>
</dbReference>
<evidence type="ECO:0000256" key="8">
    <source>
        <dbReference type="ARBA" id="ARBA00022968"/>
    </source>
</evidence>
<keyword evidence="13" id="KW-0479">Metal-binding</keyword>
<dbReference type="Gene3D" id="3.90.550.50">
    <property type="match status" value="1"/>
</dbReference>
<keyword evidence="7" id="KW-0812">Transmembrane</keyword>
<protein>
    <submittedName>
        <fullName evidence="17">Uncharacterized protein</fullName>
    </submittedName>
</protein>
<comment type="caution">
    <text evidence="17">The sequence shown here is derived from an EMBL/GenBank/DDBJ whole genome shotgun (WGS) entry which is preliminary data.</text>
</comment>
<comment type="cofactor">
    <cofactor evidence="1">
        <name>Mn(2+)</name>
        <dbReference type="ChEBI" id="CHEBI:29035"/>
    </cofactor>
</comment>
<dbReference type="PANTHER" id="PTHR11214:SF129">
    <property type="entry name" value="BETA-1,3-GALACTOSYLTRANSFERASE GALT1"/>
    <property type="match status" value="1"/>
</dbReference>
<dbReference type="Pfam" id="PF00337">
    <property type="entry name" value="Gal-bind_lectin"/>
    <property type="match status" value="1"/>
</dbReference>
<dbReference type="InterPro" id="IPR001079">
    <property type="entry name" value="Galectin_CRD"/>
</dbReference>
<keyword evidence="18" id="KW-1185">Reference proteome</keyword>
<dbReference type="Gene3D" id="2.60.120.200">
    <property type="match status" value="1"/>
</dbReference>
<sequence length="865" mass="96858">MKFYGGLLVASMCMFFTVYRYIDLKPPVEKPYITATVLTPNTTLPLEWLRITVPDFMNEARNTQEALSGDEIVTVSSLFVERNVSREEREPLLTWNRLQSLVDNAQSLANGVDAIKEAGIVWESLLSAVEAEKLADANVNQTRRGREELCPQFLSKMNATEDDGSSLKLKIPCGLTQGSSVTVIGIPDGLVGSFRIDLTGQPLPGEPDPPIIVHYNVRLLGDKWTEDPVIVQNSWTVARDWGVEERCPNYDPDLNKKVDDLDQCDKVVGREVNRTSSTSLQSNTTRGVAASKNEKYFPFKQGFLSVATLRVGTEGMQMTVDGKHITSFAFRDTLEPWLVSEVRITGDLKLLSILASGLPTSEESEHVVDLEALKAPPLSPLRPLDLVIGVFSTANNFKRRMAVRRTWMQYDDVRSGRVAVRFFVGLHKSPIVNLELWNEARTYGDVQLMPFVDYYSLISWKTLAICIFGTEVDSAKFVMKTDDDAFVRVDEVLLSLSLINNTRGLIYGLINSDSQPIRNPASKWYISYEEWPEEKYPPWAHGPGYIVSRDIAESVSKLFKEGNLKMFKLEDVAMGIWIADLRKQGLEPHYENDGRIISEGCKDGYVVAHYQSPAEMTCLWRKYQETKRSLCCRGQLFDQLGSSILLFPMATDQEAETVRETSSVSGRFLRNRDLYLFLPFYLGFSDQESPDRDGDVASTRDRVILVNPFTQGMIVLEESSGFNPRLRGLIESREEGHPPASKASIDAMPVVDTNDCQGECVICLEEWKAGETVKEMPCKHRFHGGCIEKWLGLHGSCPVCRFEMPVDGDEAGKKSNDGREIWVRFSFNGGGRSVRDSSGHDDGNSDGDGNTVTSGVTRPVLESEN</sequence>
<dbReference type="Pfam" id="PF13639">
    <property type="entry name" value="zf-RING_2"/>
    <property type="match status" value="1"/>
</dbReference>
<keyword evidence="9" id="KW-1133">Transmembrane helix</keyword>
<evidence type="ECO:0000256" key="4">
    <source>
        <dbReference type="ARBA" id="ARBA00008661"/>
    </source>
</evidence>
<evidence type="ECO:0000256" key="2">
    <source>
        <dbReference type="ARBA" id="ARBA00004323"/>
    </source>
</evidence>
<evidence type="ECO:0000259" key="15">
    <source>
        <dbReference type="PROSITE" id="PS50089"/>
    </source>
</evidence>
<gene>
    <name evidence="17" type="ORF">HID58_025755</name>
</gene>
<dbReference type="EMBL" id="JAGKQM010000007">
    <property type="protein sequence ID" value="KAH0918095.1"/>
    <property type="molecule type" value="Genomic_DNA"/>
</dbReference>
<keyword evidence="13" id="KW-0863">Zinc-finger</keyword>
<feature type="region of interest" description="Disordered" evidence="14">
    <location>
        <begin position="828"/>
        <end position="865"/>
    </location>
</feature>
<dbReference type="SMART" id="SM00184">
    <property type="entry name" value="RING"/>
    <property type="match status" value="1"/>
</dbReference>
<dbReference type="SUPFAM" id="SSF49899">
    <property type="entry name" value="Concanavalin A-like lectins/glucanases"/>
    <property type="match status" value="1"/>
</dbReference>
<dbReference type="Proteomes" id="UP000824890">
    <property type="component" value="Unassembled WGS sequence"/>
</dbReference>
<evidence type="ECO:0000256" key="5">
    <source>
        <dbReference type="ARBA" id="ARBA00022676"/>
    </source>
</evidence>
<dbReference type="PANTHER" id="PTHR11214">
    <property type="entry name" value="BETA-1,3-N-ACETYLGLUCOSAMINYLTRANSFERASE"/>
    <property type="match status" value="1"/>
</dbReference>
<feature type="compositionally biased region" description="Basic and acidic residues" evidence="14">
    <location>
        <begin position="833"/>
        <end position="843"/>
    </location>
</feature>
<dbReference type="Gene3D" id="3.30.40.10">
    <property type="entry name" value="Zinc/RING finger domain, C3HC4 (zinc finger)"/>
    <property type="match status" value="1"/>
</dbReference>
<comment type="similarity">
    <text evidence="4">Belongs to the glycosyltransferase 31 family.</text>
</comment>
<evidence type="ECO:0000256" key="10">
    <source>
        <dbReference type="ARBA" id="ARBA00023034"/>
    </source>
</evidence>
<dbReference type="InterPro" id="IPR002659">
    <property type="entry name" value="Glyco_trans_31"/>
</dbReference>
<accession>A0ABQ8CLY8</accession>
<proteinExistence type="inferred from homology"/>
<keyword evidence="11" id="KW-0472">Membrane</keyword>
<dbReference type="InterPro" id="IPR013320">
    <property type="entry name" value="ConA-like_dom_sf"/>
</dbReference>
<keyword evidence="8" id="KW-0735">Signal-anchor</keyword>
<evidence type="ECO:0000256" key="11">
    <source>
        <dbReference type="ARBA" id="ARBA00023136"/>
    </source>
</evidence>
<evidence type="ECO:0000313" key="17">
    <source>
        <dbReference type="EMBL" id="KAH0918095.1"/>
    </source>
</evidence>
<dbReference type="InterPro" id="IPR013083">
    <property type="entry name" value="Znf_RING/FYVE/PHD"/>
</dbReference>
<evidence type="ECO:0000256" key="7">
    <source>
        <dbReference type="ARBA" id="ARBA00022692"/>
    </source>
</evidence>
<reference evidence="17 18" key="1">
    <citation type="submission" date="2021-05" db="EMBL/GenBank/DDBJ databases">
        <title>Genome Assembly of Synthetic Allotetraploid Brassica napus Reveals Homoeologous Exchanges between Subgenomes.</title>
        <authorList>
            <person name="Davis J.T."/>
        </authorList>
    </citation>
    <scope>NUCLEOTIDE SEQUENCE [LARGE SCALE GENOMIC DNA]</scope>
    <source>
        <strain evidence="18">cv. Da-Ae</strain>
        <tissue evidence="17">Seedling</tissue>
    </source>
</reference>
<evidence type="ECO:0000256" key="13">
    <source>
        <dbReference type="PROSITE-ProRule" id="PRU00175"/>
    </source>
</evidence>
<evidence type="ECO:0000256" key="1">
    <source>
        <dbReference type="ARBA" id="ARBA00001936"/>
    </source>
</evidence>
<dbReference type="Pfam" id="PF01762">
    <property type="entry name" value="Galactosyl_T"/>
    <property type="match status" value="1"/>
</dbReference>
<evidence type="ECO:0000256" key="14">
    <source>
        <dbReference type="SAM" id="MobiDB-lite"/>
    </source>
</evidence>
<dbReference type="CDD" id="cd23119">
    <property type="entry name" value="RING-H2_NIPL1-like"/>
    <property type="match status" value="1"/>
</dbReference>
<evidence type="ECO:0000256" key="12">
    <source>
        <dbReference type="ARBA" id="ARBA00023211"/>
    </source>
</evidence>
<evidence type="ECO:0000256" key="3">
    <source>
        <dbReference type="ARBA" id="ARBA00004922"/>
    </source>
</evidence>
<organism evidence="17 18">
    <name type="scientific">Brassica napus</name>
    <name type="common">Rape</name>
    <dbReference type="NCBI Taxonomy" id="3708"/>
    <lineage>
        <taxon>Eukaryota</taxon>
        <taxon>Viridiplantae</taxon>
        <taxon>Streptophyta</taxon>
        <taxon>Embryophyta</taxon>
        <taxon>Tracheophyta</taxon>
        <taxon>Spermatophyta</taxon>
        <taxon>Magnoliopsida</taxon>
        <taxon>eudicotyledons</taxon>
        <taxon>Gunneridae</taxon>
        <taxon>Pentapetalae</taxon>
        <taxon>rosids</taxon>
        <taxon>malvids</taxon>
        <taxon>Brassicales</taxon>
        <taxon>Brassicaceae</taxon>
        <taxon>Brassiceae</taxon>
        <taxon>Brassica</taxon>
    </lineage>
</organism>
<keyword evidence="6" id="KW-0808">Transferase</keyword>
<keyword evidence="13" id="KW-0862">Zinc</keyword>
<comment type="pathway">
    <text evidence="3">Protein modification; protein glycosylation.</text>
</comment>
<evidence type="ECO:0000259" key="16">
    <source>
        <dbReference type="PROSITE" id="PS51304"/>
    </source>
</evidence>
<dbReference type="SMART" id="SM00908">
    <property type="entry name" value="Gal-bind_lectin"/>
    <property type="match status" value="1"/>
</dbReference>
<evidence type="ECO:0000313" key="18">
    <source>
        <dbReference type="Proteomes" id="UP000824890"/>
    </source>
</evidence>
<evidence type="ECO:0000256" key="6">
    <source>
        <dbReference type="ARBA" id="ARBA00022679"/>
    </source>
</evidence>
<keyword evidence="5" id="KW-0328">Glycosyltransferase</keyword>
<dbReference type="CDD" id="cd00070">
    <property type="entry name" value="GLECT"/>
    <property type="match status" value="1"/>
</dbReference>
<dbReference type="PROSITE" id="PS51304">
    <property type="entry name" value="GALECTIN"/>
    <property type="match status" value="1"/>
</dbReference>
<name>A0ABQ8CLY8_BRANA</name>
<keyword evidence="10" id="KW-0333">Golgi apparatus</keyword>
<dbReference type="SUPFAM" id="SSF57850">
    <property type="entry name" value="RING/U-box"/>
    <property type="match status" value="1"/>
</dbReference>